<dbReference type="Proteomes" id="UP001177744">
    <property type="component" value="Unassembled WGS sequence"/>
</dbReference>
<name>A0AA40LHR9_CNENI</name>
<dbReference type="InterPro" id="IPR011333">
    <property type="entry name" value="SKP1/BTB/POZ_sf"/>
</dbReference>
<dbReference type="AlphaFoldDB" id="A0AA40LHR9"/>
<proteinExistence type="predicted"/>
<gene>
    <name evidence="2" type="ORF">QTO34_006796</name>
</gene>
<evidence type="ECO:0000313" key="2">
    <source>
        <dbReference type="EMBL" id="KAK1333255.1"/>
    </source>
</evidence>
<comment type="caution">
    <text evidence="2">The sequence shown here is derived from an EMBL/GenBank/DDBJ whole genome shotgun (WGS) entry which is preliminary data.</text>
</comment>
<dbReference type="Gene3D" id="3.30.710.10">
    <property type="entry name" value="Potassium Channel Kv1.1, Chain A"/>
    <property type="match status" value="1"/>
</dbReference>
<dbReference type="InterPro" id="IPR000210">
    <property type="entry name" value="BTB/POZ_dom"/>
</dbReference>
<dbReference type="SUPFAM" id="SSF54695">
    <property type="entry name" value="POZ domain"/>
    <property type="match status" value="1"/>
</dbReference>
<sequence>MGCERSPLGASVTLETLPREADGSQARGLLAVLAETPGQQRGRTVLSVQDGGQSGREKLELVLSNLQADVLELLLEFVYTGSLVIDSANAKTLLEAASKFQFHTFCRVCVSFLGEPGAPVSWGNRDDGGKFKTARV</sequence>
<reference evidence="2" key="1">
    <citation type="submission" date="2023-06" db="EMBL/GenBank/DDBJ databases">
        <title>Reference genome for the Northern bat (Eptesicus nilssonii), a most northern bat species.</title>
        <authorList>
            <person name="Laine V.N."/>
            <person name="Pulliainen A.T."/>
            <person name="Lilley T.M."/>
        </authorList>
    </citation>
    <scope>NUCLEOTIDE SEQUENCE</scope>
    <source>
        <strain evidence="2">BLF_Eptnil</strain>
        <tissue evidence="2">Kidney</tissue>
    </source>
</reference>
<feature type="domain" description="BTB" evidence="1">
    <location>
        <begin position="54"/>
        <end position="113"/>
    </location>
</feature>
<dbReference type="EMBL" id="JAULJE010000017">
    <property type="protein sequence ID" value="KAK1333255.1"/>
    <property type="molecule type" value="Genomic_DNA"/>
</dbReference>
<evidence type="ECO:0000313" key="3">
    <source>
        <dbReference type="Proteomes" id="UP001177744"/>
    </source>
</evidence>
<evidence type="ECO:0000259" key="1">
    <source>
        <dbReference type="Pfam" id="PF00651"/>
    </source>
</evidence>
<organism evidence="2 3">
    <name type="scientific">Cnephaeus nilssonii</name>
    <name type="common">Northern bat</name>
    <name type="synonym">Eptesicus nilssonii</name>
    <dbReference type="NCBI Taxonomy" id="3371016"/>
    <lineage>
        <taxon>Eukaryota</taxon>
        <taxon>Metazoa</taxon>
        <taxon>Chordata</taxon>
        <taxon>Craniata</taxon>
        <taxon>Vertebrata</taxon>
        <taxon>Euteleostomi</taxon>
        <taxon>Mammalia</taxon>
        <taxon>Eutheria</taxon>
        <taxon>Laurasiatheria</taxon>
        <taxon>Chiroptera</taxon>
        <taxon>Yangochiroptera</taxon>
        <taxon>Vespertilionidae</taxon>
        <taxon>Cnephaeus</taxon>
    </lineage>
</organism>
<keyword evidence="3" id="KW-1185">Reference proteome</keyword>
<dbReference type="Pfam" id="PF00651">
    <property type="entry name" value="BTB"/>
    <property type="match status" value="1"/>
</dbReference>
<accession>A0AA40LHR9</accession>
<protein>
    <recommendedName>
        <fullName evidence="1">BTB domain-containing protein</fullName>
    </recommendedName>
</protein>